<dbReference type="GO" id="GO:0008889">
    <property type="term" value="F:glycerophosphodiester phosphodiesterase activity"/>
    <property type="evidence" value="ECO:0007669"/>
    <property type="project" value="UniProtKB-EC"/>
</dbReference>
<evidence type="ECO:0000256" key="1">
    <source>
        <dbReference type="ARBA" id="ARBA00007277"/>
    </source>
</evidence>
<evidence type="ECO:0000256" key="2">
    <source>
        <dbReference type="ARBA" id="ARBA00012247"/>
    </source>
</evidence>
<dbReference type="Gene3D" id="3.20.20.190">
    <property type="entry name" value="Phosphatidylinositol (PI) phosphodiesterase"/>
    <property type="match status" value="1"/>
</dbReference>
<gene>
    <name evidence="7" type="ORF">RHGRI_024024</name>
</gene>
<evidence type="ECO:0000256" key="3">
    <source>
        <dbReference type="ARBA" id="ARBA00022798"/>
    </source>
</evidence>
<dbReference type="PANTHER" id="PTHR43620:SF7">
    <property type="entry name" value="GLYCEROPHOSPHODIESTER PHOSPHODIESTERASE GDPD5-RELATED"/>
    <property type="match status" value="1"/>
</dbReference>
<keyword evidence="3" id="KW-0319">Glycerol metabolism</keyword>
<dbReference type="SUPFAM" id="SSF51695">
    <property type="entry name" value="PLC-like phosphodiesterases"/>
    <property type="match status" value="1"/>
</dbReference>
<evidence type="ECO:0000256" key="5">
    <source>
        <dbReference type="ARBA" id="ARBA00047512"/>
    </source>
</evidence>
<dbReference type="GO" id="GO:0005773">
    <property type="term" value="C:vacuole"/>
    <property type="evidence" value="ECO:0007669"/>
    <property type="project" value="TreeGrafter"/>
</dbReference>
<dbReference type="InterPro" id="IPR017946">
    <property type="entry name" value="PLC-like_Pdiesterase_TIM-brl"/>
</dbReference>
<comment type="catalytic activity">
    <reaction evidence="5">
        <text>a sn-glycero-3-phosphodiester + H2O = an alcohol + sn-glycerol 3-phosphate + H(+)</text>
        <dbReference type="Rhea" id="RHEA:12969"/>
        <dbReference type="ChEBI" id="CHEBI:15377"/>
        <dbReference type="ChEBI" id="CHEBI:15378"/>
        <dbReference type="ChEBI" id="CHEBI:30879"/>
        <dbReference type="ChEBI" id="CHEBI:57597"/>
        <dbReference type="ChEBI" id="CHEBI:83408"/>
        <dbReference type="EC" id="3.1.4.46"/>
    </reaction>
</comment>
<reference evidence="7" key="1">
    <citation type="submission" date="2020-08" db="EMBL/GenBank/DDBJ databases">
        <title>Plant Genome Project.</title>
        <authorList>
            <person name="Zhang R.-G."/>
        </authorList>
    </citation>
    <scope>NUCLEOTIDE SEQUENCE</scope>
    <source>
        <strain evidence="7">WSP0</strain>
        <tissue evidence="7">Leaf</tissue>
    </source>
</reference>
<comment type="caution">
    <text evidence="7">The sequence shown here is derived from an EMBL/GenBank/DDBJ whole genome shotgun (WGS) entry which is preliminary data.</text>
</comment>
<proteinExistence type="inferred from homology"/>
<dbReference type="GO" id="GO:0006629">
    <property type="term" value="P:lipid metabolic process"/>
    <property type="evidence" value="ECO:0007669"/>
    <property type="project" value="InterPro"/>
</dbReference>
<protein>
    <recommendedName>
        <fullName evidence="2">glycerophosphodiester phosphodiesterase</fullName>
        <ecNumber evidence="2">3.1.4.46</ecNumber>
    </recommendedName>
</protein>
<dbReference type="EMBL" id="JACTNZ010000008">
    <property type="protein sequence ID" value="KAG5536453.1"/>
    <property type="molecule type" value="Genomic_DNA"/>
</dbReference>
<evidence type="ECO:0000256" key="4">
    <source>
        <dbReference type="ARBA" id="ARBA00022801"/>
    </source>
</evidence>
<organism evidence="7 8">
    <name type="scientific">Rhododendron griersonianum</name>
    <dbReference type="NCBI Taxonomy" id="479676"/>
    <lineage>
        <taxon>Eukaryota</taxon>
        <taxon>Viridiplantae</taxon>
        <taxon>Streptophyta</taxon>
        <taxon>Embryophyta</taxon>
        <taxon>Tracheophyta</taxon>
        <taxon>Spermatophyta</taxon>
        <taxon>Magnoliopsida</taxon>
        <taxon>eudicotyledons</taxon>
        <taxon>Gunneridae</taxon>
        <taxon>Pentapetalae</taxon>
        <taxon>asterids</taxon>
        <taxon>Ericales</taxon>
        <taxon>Ericaceae</taxon>
        <taxon>Ericoideae</taxon>
        <taxon>Rhodoreae</taxon>
        <taxon>Rhododendron</taxon>
    </lineage>
</organism>
<comment type="similarity">
    <text evidence="1">Belongs to the glycerophosphoryl diester phosphodiesterase family.</text>
</comment>
<dbReference type="GO" id="GO:0006071">
    <property type="term" value="P:glycerol metabolic process"/>
    <property type="evidence" value="ECO:0007669"/>
    <property type="project" value="UniProtKB-KW"/>
</dbReference>
<keyword evidence="8" id="KW-1185">Reference proteome</keyword>
<feature type="compositionally biased region" description="Basic and acidic residues" evidence="6">
    <location>
        <begin position="11"/>
        <end position="41"/>
    </location>
</feature>
<accession>A0AAV6J705</accession>
<sequence length="144" mass="16699">MNGARVQGGHAEAEKEEVKVEDDKVLQIRGEKSHEQKEKGTHGTVWSVATGSGKFRLPENARVDLVHPYTFQDENVFLHFDFHQDPYNEYEYWVNKMGVDGLFTDFTGRLHQFQEWNSPFSRKDDDASTLLHEIARLISKYGKK</sequence>
<dbReference type="EC" id="3.1.4.46" evidence="2"/>
<dbReference type="PANTHER" id="PTHR43620">
    <property type="entry name" value="GLYCEROPHOSPHORYL DIESTER PHOSPHODIESTERASE"/>
    <property type="match status" value="1"/>
</dbReference>
<dbReference type="AlphaFoldDB" id="A0AAV6J705"/>
<feature type="region of interest" description="Disordered" evidence="6">
    <location>
        <begin position="1"/>
        <end position="45"/>
    </location>
</feature>
<evidence type="ECO:0000313" key="7">
    <source>
        <dbReference type="EMBL" id="KAG5536453.1"/>
    </source>
</evidence>
<name>A0AAV6J705_9ERIC</name>
<evidence type="ECO:0000256" key="6">
    <source>
        <dbReference type="SAM" id="MobiDB-lite"/>
    </source>
</evidence>
<keyword evidence="4" id="KW-0378">Hydrolase</keyword>
<evidence type="ECO:0000313" key="8">
    <source>
        <dbReference type="Proteomes" id="UP000823749"/>
    </source>
</evidence>
<dbReference type="Proteomes" id="UP000823749">
    <property type="component" value="Chromosome 8"/>
</dbReference>